<sequence>MSSYEAACRSDPDLQTFDSSLQLRTSRAISSIAVGLEVRTLSLDSLSEVTECLLEMNQEVVKIILQNKKDIWKNQELSDLVDDYFENSLSTMDFCASLDACLKRFEEEHYNSASVKNYSKTLEELRSFKGASDPFTQEFFRIFSSIYARQSLMLEKLQAKKRKLDKKLGKLKAWRKVSNVIFVVTFASVLICSVVAAAVAAPPVVAALAAATAVPLGSTGRWLNTLWKKCERELTGQREIISSMQIGTYIVLKDLDNIRVLVDRFQIKIEGLLATADFAMSEDEVAVVTAVQEIREKAGDFIRTIHDLSEHANKCTQETRMARTLILRRIINHPSGSNQDIGMFS</sequence>
<organism evidence="7 8">
    <name type="scientific">Phtheirospermum japonicum</name>
    <dbReference type="NCBI Taxonomy" id="374723"/>
    <lineage>
        <taxon>Eukaryota</taxon>
        <taxon>Viridiplantae</taxon>
        <taxon>Streptophyta</taxon>
        <taxon>Embryophyta</taxon>
        <taxon>Tracheophyta</taxon>
        <taxon>Spermatophyta</taxon>
        <taxon>Magnoliopsida</taxon>
        <taxon>eudicotyledons</taxon>
        <taxon>Gunneridae</taxon>
        <taxon>Pentapetalae</taxon>
        <taxon>asterids</taxon>
        <taxon>lamiids</taxon>
        <taxon>Lamiales</taxon>
        <taxon>Orobanchaceae</taxon>
        <taxon>Orobanchaceae incertae sedis</taxon>
        <taxon>Phtheirospermum</taxon>
    </lineage>
</organism>
<dbReference type="AlphaFoldDB" id="A0A830DHG4"/>
<evidence type="ECO:0000256" key="1">
    <source>
        <dbReference type="ARBA" id="ARBA00004370"/>
    </source>
</evidence>
<evidence type="ECO:0000256" key="5">
    <source>
        <dbReference type="ARBA" id="ARBA00023136"/>
    </source>
</evidence>
<reference evidence="7" key="1">
    <citation type="submission" date="2020-07" db="EMBL/GenBank/DDBJ databases">
        <title>Ethylene signaling mediates host invasion by parasitic plants.</title>
        <authorList>
            <person name="Yoshida S."/>
        </authorList>
    </citation>
    <scope>NUCLEOTIDE SEQUENCE</scope>
    <source>
        <strain evidence="7">Okayama</strain>
    </source>
</reference>
<comment type="subcellular location">
    <subcellularLocation>
        <location evidence="1">Membrane</location>
    </subcellularLocation>
</comment>
<evidence type="ECO:0000313" key="8">
    <source>
        <dbReference type="Proteomes" id="UP000653305"/>
    </source>
</evidence>
<feature type="transmembrane region" description="Helical" evidence="6">
    <location>
        <begin position="177"/>
        <end position="198"/>
    </location>
</feature>
<comment type="similarity">
    <text evidence="2">Belongs to the UPF0496 family.</text>
</comment>
<dbReference type="OrthoDB" id="679959at2759"/>
<evidence type="ECO:0000256" key="4">
    <source>
        <dbReference type="ARBA" id="ARBA00022989"/>
    </source>
</evidence>
<dbReference type="InterPro" id="IPR007749">
    <property type="entry name" value="DUF677"/>
</dbReference>
<dbReference type="EMBL" id="BMAC01001076">
    <property type="protein sequence ID" value="GFQ05502.1"/>
    <property type="molecule type" value="Genomic_DNA"/>
</dbReference>
<protein>
    <submittedName>
        <fullName evidence="7">Upf0496 protein at4g34320</fullName>
    </submittedName>
</protein>
<name>A0A830DHG4_9LAMI</name>
<dbReference type="Pfam" id="PF05055">
    <property type="entry name" value="DUF677"/>
    <property type="match status" value="1"/>
</dbReference>
<keyword evidence="4 6" id="KW-1133">Transmembrane helix</keyword>
<evidence type="ECO:0000256" key="3">
    <source>
        <dbReference type="ARBA" id="ARBA00022692"/>
    </source>
</evidence>
<dbReference type="Proteomes" id="UP000653305">
    <property type="component" value="Unassembled WGS sequence"/>
</dbReference>
<dbReference type="PANTHER" id="PTHR31113">
    <property type="entry name" value="UPF0496 PROTEIN 3-RELATED"/>
    <property type="match status" value="1"/>
</dbReference>
<comment type="caution">
    <text evidence="7">The sequence shown here is derived from an EMBL/GenBank/DDBJ whole genome shotgun (WGS) entry which is preliminary data.</text>
</comment>
<evidence type="ECO:0000313" key="7">
    <source>
        <dbReference type="EMBL" id="GFQ05502.1"/>
    </source>
</evidence>
<keyword evidence="3 6" id="KW-0812">Transmembrane</keyword>
<proteinExistence type="inferred from homology"/>
<keyword evidence="5 6" id="KW-0472">Membrane</keyword>
<evidence type="ECO:0000256" key="6">
    <source>
        <dbReference type="SAM" id="Phobius"/>
    </source>
</evidence>
<dbReference type="GO" id="GO:0016020">
    <property type="term" value="C:membrane"/>
    <property type="evidence" value="ECO:0007669"/>
    <property type="project" value="UniProtKB-SubCell"/>
</dbReference>
<dbReference type="PANTHER" id="PTHR31113:SF3">
    <property type="entry name" value="UPF0496 PROTEIN 1"/>
    <property type="match status" value="1"/>
</dbReference>
<feature type="transmembrane region" description="Helical" evidence="6">
    <location>
        <begin position="204"/>
        <end position="223"/>
    </location>
</feature>
<keyword evidence="8" id="KW-1185">Reference proteome</keyword>
<evidence type="ECO:0000256" key="2">
    <source>
        <dbReference type="ARBA" id="ARBA00009074"/>
    </source>
</evidence>
<gene>
    <name evidence="7" type="ORF">PHJA_002694300</name>
</gene>
<accession>A0A830DHG4</accession>